<keyword evidence="3" id="KW-1185">Reference proteome</keyword>
<protein>
    <submittedName>
        <fullName evidence="2">Spore wall protein</fullName>
    </submittedName>
</protein>
<gene>
    <name evidence="2" type="ORF">TCON_2338</name>
</gene>
<evidence type="ECO:0000256" key="1">
    <source>
        <dbReference type="SAM" id="SignalP"/>
    </source>
</evidence>
<dbReference type="Proteomes" id="UP001516464">
    <property type="component" value="Unassembled WGS sequence"/>
</dbReference>
<proteinExistence type="predicted"/>
<evidence type="ECO:0000313" key="2">
    <source>
        <dbReference type="EMBL" id="KAF7682433.1"/>
    </source>
</evidence>
<comment type="caution">
    <text evidence="2">The sequence shown here is derived from an EMBL/GenBank/DDBJ whole genome shotgun (WGS) entry which is preliminary data.</text>
</comment>
<reference evidence="2 3" key="1">
    <citation type="submission" date="2019-01" db="EMBL/GenBank/DDBJ databases">
        <title>Genomes sequencing and comparative genomics of infectious freshwater microsporidia, Cucumispora dikerogammari and Thelohania contejeani.</title>
        <authorList>
            <person name="Cormier A."/>
            <person name="Giraud I."/>
            <person name="Wattier R."/>
            <person name="Teixeira M."/>
            <person name="Grandjean F."/>
            <person name="Rigaud T."/>
            <person name="Cordaux R."/>
        </authorList>
    </citation>
    <scope>NUCLEOTIDE SEQUENCE [LARGE SCALE GENOMIC DNA]</scope>
    <source>
        <strain evidence="2">T1</strain>
        <tissue evidence="2">Spores</tissue>
    </source>
</reference>
<sequence>MIIWKQLLYILIQCLLGGVLGESDIERRVVNVKFYISALARDFYMNKNMNFEVITLDAIVKLEMALNDALGKQTDHAINIKFNPTFELDVPPGINLDKCGADAIELASMLDSLNQYDSESSAIAVFTCDARPYYGIFKKVGSEIPYITHTVSTECTTRTLIFLEDELQKLKSVLITALIRAMGVNLLTPAKFEEVLGGDQGVDYALLISNDTFDAIRRESCGI</sequence>
<evidence type="ECO:0000313" key="3">
    <source>
        <dbReference type="Proteomes" id="UP001516464"/>
    </source>
</evidence>
<feature type="signal peptide" evidence="1">
    <location>
        <begin position="1"/>
        <end position="21"/>
    </location>
</feature>
<keyword evidence="1" id="KW-0732">Signal</keyword>
<dbReference type="EMBL" id="SBIQ01000262">
    <property type="protein sequence ID" value="KAF7682433.1"/>
    <property type="molecule type" value="Genomic_DNA"/>
</dbReference>
<dbReference type="Pfam" id="PF17018">
    <property type="entry name" value="MICSWaP"/>
    <property type="match status" value="1"/>
</dbReference>
<organism evidence="2 3">
    <name type="scientific">Astathelohania contejeani</name>
    <dbReference type="NCBI Taxonomy" id="164912"/>
    <lineage>
        <taxon>Eukaryota</taxon>
        <taxon>Fungi</taxon>
        <taxon>Fungi incertae sedis</taxon>
        <taxon>Microsporidia</taxon>
        <taxon>Astathelohaniidae</taxon>
        <taxon>Astathelohania</taxon>
    </lineage>
</organism>
<name>A0ABQ7HWB7_9MICR</name>
<accession>A0ABQ7HWB7</accession>
<dbReference type="InterPro" id="IPR031513">
    <property type="entry name" value="MICSWaP"/>
</dbReference>
<feature type="chain" id="PRO_5047165819" evidence="1">
    <location>
        <begin position="22"/>
        <end position="223"/>
    </location>
</feature>